<dbReference type="Proteomes" id="UP001177021">
    <property type="component" value="Unassembled WGS sequence"/>
</dbReference>
<accession>A0ACB0LX39</accession>
<dbReference type="EMBL" id="CASHSV030000716">
    <property type="protein sequence ID" value="CAJ2673450.1"/>
    <property type="molecule type" value="Genomic_DNA"/>
</dbReference>
<evidence type="ECO:0000313" key="2">
    <source>
        <dbReference type="Proteomes" id="UP001177021"/>
    </source>
</evidence>
<organism evidence="1 2">
    <name type="scientific">Trifolium pratense</name>
    <name type="common">Red clover</name>
    <dbReference type="NCBI Taxonomy" id="57577"/>
    <lineage>
        <taxon>Eukaryota</taxon>
        <taxon>Viridiplantae</taxon>
        <taxon>Streptophyta</taxon>
        <taxon>Embryophyta</taxon>
        <taxon>Tracheophyta</taxon>
        <taxon>Spermatophyta</taxon>
        <taxon>Magnoliopsida</taxon>
        <taxon>eudicotyledons</taxon>
        <taxon>Gunneridae</taxon>
        <taxon>Pentapetalae</taxon>
        <taxon>rosids</taxon>
        <taxon>fabids</taxon>
        <taxon>Fabales</taxon>
        <taxon>Fabaceae</taxon>
        <taxon>Papilionoideae</taxon>
        <taxon>50 kb inversion clade</taxon>
        <taxon>NPAAA clade</taxon>
        <taxon>Hologalegina</taxon>
        <taxon>IRL clade</taxon>
        <taxon>Trifolieae</taxon>
        <taxon>Trifolium</taxon>
    </lineage>
</organism>
<sequence length="69" mass="7534">MGILLPPLLQSDISTVAAISLLNRLQSSKHVWLKEGFSATAAKRHLRHDQPLCSSAVVGWPPASLQFQD</sequence>
<reference evidence="1" key="1">
    <citation type="submission" date="2023-10" db="EMBL/GenBank/DDBJ databases">
        <authorList>
            <person name="Rodriguez Cubillos JULIANA M."/>
            <person name="De Vega J."/>
        </authorList>
    </citation>
    <scope>NUCLEOTIDE SEQUENCE</scope>
</reference>
<protein>
    <submittedName>
        <fullName evidence="1">Uncharacterized protein</fullName>
    </submittedName>
</protein>
<comment type="caution">
    <text evidence="1">The sequence shown here is derived from an EMBL/GenBank/DDBJ whole genome shotgun (WGS) entry which is preliminary data.</text>
</comment>
<evidence type="ECO:0000313" key="1">
    <source>
        <dbReference type="EMBL" id="CAJ2673450.1"/>
    </source>
</evidence>
<proteinExistence type="predicted"/>
<name>A0ACB0LX39_TRIPR</name>
<keyword evidence="2" id="KW-1185">Reference proteome</keyword>
<gene>
    <name evidence="1" type="ORF">MILVUS5_LOCUS36910</name>
</gene>